<feature type="compositionally biased region" description="Low complexity" evidence="1">
    <location>
        <begin position="222"/>
        <end position="235"/>
    </location>
</feature>
<reference evidence="2" key="1">
    <citation type="submission" date="2021-01" db="EMBL/GenBank/DDBJ databases">
        <authorList>
            <person name="Corre E."/>
            <person name="Pelletier E."/>
            <person name="Niang G."/>
            <person name="Scheremetjew M."/>
            <person name="Finn R."/>
            <person name="Kale V."/>
            <person name="Holt S."/>
            <person name="Cochrane G."/>
            <person name="Meng A."/>
            <person name="Brown T."/>
            <person name="Cohen L."/>
        </authorList>
    </citation>
    <scope>NUCLEOTIDE SEQUENCE</scope>
    <source>
        <strain evidence="2">CCAP1064/1</strain>
    </source>
</reference>
<dbReference type="AlphaFoldDB" id="A0A7S0CG10"/>
<accession>A0A7S0CG10</accession>
<dbReference type="EMBL" id="HBEL01039200">
    <property type="protein sequence ID" value="CAD8422037.1"/>
    <property type="molecule type" value="Transcribed_RNA"/>
</dbReference>
<protein>
    <submittedName>
        <fullName evidence="2">Uncharacterized protein</fullName>
    </submittedName>
</protein>
<proteinExistence type="predicted"/>
<organism evidence="2">
    <name type="scientific">Proboscia inermis</name>
    <dbReference type="NCBI Taxonomy" id="420281"/>
    <lineage>
        <taxon>Eukaryota</taxon>
        <taxon>Sar</taxon>
        <taxon>Stramenopiles</taxon>
        <taxon>Ochrophyta</taxon>
        <taxon>Bacillariophyta</taxon>
        <taxon>Coscinodiscophyceae</taxon>
        <taxon>Rhizosoleniophycidae</taxon>
        <taxon>Rhizosoleniales</taxon>
        <taxon>Rhizosoleniaceae</taxon>
        <taxon>Proboscia</taxon>
    </lineage>
</organism>
<feature type="region of interest" description="Disordered" evidence="1">
    <location>
        <begin position="452"/>
        <end position="530"/>
    </location>
</feature>
<feature type="compositionally biased region" description="Low complexity" evidence="1">
    <location>
        <begin position="469"/>
        <end position="491"/>
    </location>
</feature>
<feature type="region of interest" description="Disordered" evidence="1">
    <location>
        <begin position="209"/>
        <end position="238"/>
    </location>
</feature>
<feature type="compositionally biased region" description="Low complexity" evidence="1">
    <location>
        <begin position="452"/>
        <end position="461"/>
    </location>
</feature>
<evidence type="ECO:0000256" key="1">
    <source>
        <dbReference type="SAM" id="MobiDB-lite"/>
    </source>
</evidence>
<feature type="region of interest" description="Disordered" evidence="1">
    <location>
        <begin position="407"/>
        <end position="428"/>
    </location>
</feature>
<name>A0A7S0CG10_9STRA</name>
<sequence>MRNSTVNFENLFYASLLHEVGVPAGSIMRGIPPIVALQVAQGGSSFPNHAGSMSMVANGFSNRHVSSNDGSIHLAPNVFASHPGHVMVSSTLAPNNQSSAFSELNGVSMTNPQKTLQENFLKAMNLPRNCPKGIADSMMSFAQKQQVSANSNINSLDLLRADPKTLNTSQLITRHIDGLQMNPSGVNVPENFQSCNIVPPCGTTPVKEGGNAHQCKSERIPESNNNNESLGNNGKNHMKRSNSIPDILSGFDNCVENDGPPDLPWYSDNMVQTAECAFKFTSSFDELHQCLGKELPSSKSSQNSGKMCFTGPATLALKQENNIMSNNSQISAQNSRSQSIPSTISSDAYATFAVESARAVSKHAAYAQNGDPNILRDAQALIDRNLQQCNSDRQESEGNICMNGMKSSHNRMSCEQPPGKRARIDITSDPEVVDRSDFSKADFMSSRIAIVSGSERSGSETGNEESESAQDSAASGSGSNNASDNLSDNSDTQSDEGQQTPDFHYKSTDYGLNNVDDVDEGHVRPMGRSY</sequence>
<evidence type="ECO:0000313" key="2">
    <source>
        <dbReference type="EMBL" id="CAD8422037.1"/>
    </source>
</evidence>
<gene>
    <name evidence="2" type="ORF">PINE0816_LOCUS18193</name>
</gene>